<dbReference type="EMBL" id="CAWUHD010000066">
    <property type="protein sequence ID" value="CAK7226444.1"/>
    <property type="molecule type" value="Genomic_DNA"/>
</dbReference>
<feature type="region of interest" description="Disordered" evidence="1">
    <location>
        <begin position="16"/>
        <end position="35"/>
    </location>
</feature>
<organism evidence="2 3">
    <name type="scientific">Sporothrix eucalyptigena</name>
    <dbReference type="NCBI Taxonomy" id="1812306"/>
    <lineage>
        <taxon>Eukaryota</taxon>
        <taxon>Fungi</taxon>
        <taxon>Dikarya</taxon>
        <taxon>Ascomycota</taxon>
        <taxon>Pezizomycotina</taxon>
        <taxon>Sordariomycetes</taxon>
        <taxon>Sordariomycetidae</taxon>
        <taxon>Ophiostomatales</taxon>
        <taxon>Ophiostomataceae</taxon>
        <taxon>Sporothrix</taxon>
    </lineage>
</organism>
<evidence type="ECO:0000313" key="3">
    <source>
        <dbReference type="Proteomes" id="UP001642482"/>
    </source>
</evidence>
<proteinExistence type="predicted"/>
<gene>
    <name evidence="2" type="ORF">SEUCBS140593_006242</name>
</gene>
<name>A0ABP0C395_9PEZI</name>
<accession>A0ABP0C395</accession>
<comment type="caution">
    <text evidence="2">The sequence shown here is derived from an EMBL/GenBank/DDBJ whole genome shotgun (WGS) entry which is preliminary data.</text>
</comment>
<evidence type="ECO:0008006" key="4">
    <source>
        <dbReference type="Google" id="ProtNLM"/>
    </source>
</evidence>
<dbReference type="PANTHER" id="PTHR42085">
    <property type="entry name" value="F-BOX DOMAIN-CONTAINING PROTEIN"/>
    <property type="match status" value="1"/>
</dbReference>
<dbReference type="Proteomes" id="UP001642482">
    <property type="component" value="Unassembled WGS sequence"/>
</dbReference>
<protein>
    <recommendedName>
        <fullName evidence="4">F-box domain-containing protein</fullName>
    </recommendedName>
</protein>
<dbReference type="InterPro" id="IPR038883">
    <property type="entry name" value="AN11006-like"/>
</dbReference>
<dbReference type="PANTHER" id="PTHR42085:SF2">
    <property type="entry name" value="F-BOX DOMAIN-CONTAINING PROTEIN"/>
    <property type="match status" value="1"/>
</dbReference>
<feature type="compositionally biased region" description="Low complexity" evidence="1">
    <location>
        <begin position="23"/>
        <end position="35"/>
    </location>
</feature>
<keyword evidence="3" id="KW-1185">Reference proteome</keyword>
<reference evidence="2 3" key="1">
    <citation type="submission" date="2024-01" db="EMBL/GenBank/DDBJ databases">
        <authorList>
            <person name="Allen C."/>
            <person name="Tagirdzhanova G."/>
        </authorList>
    </citation>
    <scope>NUCLEOTIDE SEQUENCE [LARGE SCALE GENOMIC DNA]</scope>
</reference>
<evidence type="ECO:0000313" key="2">
    <source>
        <dbReference type="EMBL" id="CAK7226444.1"/>
    </source>
</evidence>
<sequence length="634" mass="72623">MVQRKIDFYFKMPIQPAGKEKTSPSSPSSTSPRTTFLSLPHEIRRRIYLLVDITRFCPINLNQEGPRARAWKPDPLNIDYYYTLCLFEIRRFYGNTSVLHDIGGCVCPRLPTALLYVSKAISEEVSHILYSENSFTISRSDVWGFKPLRCLSKQATSSLHRLTIRLNNGECIFALPCQGRAEFPPCHPLCKSHGQHDAPLSNKKKQAVPILDEWENLCRRWAPNITPGQLRLDFVCDTTDLPTAQLVVGSLTAHVPRLKECSIRLSLKQNFLQQMLARSTALRLLGAPIESGQSVNTKIHSYYVPSEIIAQIFEYTDLVAPVDLEWRPNGGFAPYDCCLKCTVTLDFCSCHRFHGSYSSTCTCWTPPTALFLVSRRVREIATEVFYARNRFVVMPNNIRLDYTEHNLQHHAGHPRVSPLYRFLDRVPFRAHTLIRYLGLAVPMYPTNMPVPHPDSPGAKAWRHTLRLVSMHMNLSQLQLSIYVGNPCFADYWGNDPGDGEIDAASYRLVLGDLSVLKGLRDLFIYLSWPRDTRDLPLDMEMAAALERQAMGSDYDAFVRGKWDEARRPQIWYHGSSRERKVLAVDGTREWPFYDPDELEENNASPKTPPFLDHVWTLDGTVLDEKLYDLTRRRN</sequence>
<evidence type="ECO:0000256" key="1">
    <source>
        <dbReference type="SAM" id="MobiDB-lite"/>
    </source>
</evidence>